<name>A0A392V1J7_9FABA</name>
<evidence type="ECO:0000313" key="2">
    <source>
        <dbReference type="EMBL" id="MCI81282.1"/>
    </source>
</evidence>
<accession>A0A392V1J7</accession>
<dbReference type="Proteomes" id="UP000265520">
    <property type="component" value="Unassembled WGS sequence"/>
</dbReference>
<feature type="compositionally biased region" description="Pro residues" evidence="1">
    <location>
        <begin position="48"/>
        <end position="65"/>
    </location>
</feature>
<organism evidence="2 3">
    <name type="scientific">Trifolium medium</name>
    <dbReference type="NCBI Taxonomy" id="97028"/>
    <lineage>
        <taxon>Eukaryota</taxon>
        <taxon>Viridiplantae</taxon>
        <taxon>Streptophyta</taxon>
        <taxon>Embryophyta</taxon>
        <taxon>Tracheophyta</taxon>
        <taxon>Spermatophyta</taxon>
        <taxon>Magnoliopsida</taxon>
        <taxon>eudicotyledons</taxon>
        <taxon>Gunneridae</taxon>
        <taxon>Pentapetalae</taxon>
        <taxon>rosids</taxon>
        <taxon>fabids</taxon>
        <taxon>Fabales</taxon>
        <taxon>Fabaceae</taxon>
        <taxon>Papilionoideae</taxon>
        <taxon>50 kb inversion clade</taxon>
        <taxon>NPAAA clade</taxon>
        <taxon>Hologalegina</taxon>
        <taxon>IRL clade</taxon>
        <taxon>Trifolieae</taxon>
        <taxon>Trifolium</taxon>
    </lineage>
</organism>
<sequence>MSEIVYPPPAEHLLPGAPLTLLETLNAGGVISPVCFPENYSPPRAAAGPPPTEVPENDSPPPAAATPPVNIPEN</sequence>
<feature type="region of interest" description="Disordered" evidence="1">
    <location>
        <begin position="38"/>
        <end position="74"/>
    </location>
</feature>
<feature type="non-terminal residue" evidence="2">
    <location>
        <position position="74"/>
    </location>
</feature>
<comment type="caution">
    <text evidence="2">The sequence shown here is derived from an EMBL/GenBank/DDBJ whole genome shotgun (WGS) entry which is preliminary data.</text>
</comment>
<evidence type="ECO:0000256" key="1">
    <source>
        <dbReference type="SAM" id="MobiDB-lite"/>
    </source>
</evidence>
<evidence type="ECO:0000313" key="3">
    <source>
        <dbReference type="Proteomes" id="UP000265520"/>
    </source>
</evidence>
<keyword evidence="3" id="KW-1185">Reference proteome</keyword>
<reference evidence="2 3" key="1">
    <citation type="journal article" date="2018" name="Front. Plant Sci.">
        <title>Red Clover (Trifolium pratense) and Zigzag Clover (T. medium) - A Picture of Genomic Similarities and Differences.</title>
        <authorList>
            <person name="Dluhosova J."/>
            <person name="Istvanek J."/>
            <person name="Nedelnik J."/>
            <person name="Repkova J."/>
        </authorList>
    </citation>
    <scope>NUCLEOTIDE SEQUENCE [LARGE SCALE GENOMIC DNA]</scope>
    <source>
        <strain evidence="3">cv. 10/8</strain>
        <tissue evidence="2">Leaf</tissue>
    </source>
</reference>
<dbReference type="AlphaFoldDB" id="A0A392V1J7"/>
<protein>
    <submittedName>
        <fullName evidence="2">Uncharacterized protein</fullName>
    </submittedName>
</protein>
<dbReference type="EMBL" id="LXQA011015277">
    <property type="protein sequence ID" value="MCI81282.1"/>
    <property type="molecule type" value="Genomic_DNA"/>
</dbReference>
<proteinExistence type="predicted"/>